<dbReference type="InterPro" id="IPR032710">
    <property type="entry name" value="NTF2-like_dom_sf"/>
</dbReference>
<dbReference type="InterPro" id="IPR036388">
    <property type="entry name" value="WH-like_DNA-bd_sf"/>
</dbReference>
<dbReference type="OrthoDB" id="9788770at2"/>
<reference evidence="3 4" key="1">
    <citation type="submission" date="2019-07" db="EMBL/GenBank/DDBJ databases">
        <title>Whole genome shotgun sequence of Pseudonocardia sulfidoxydans NBRC 16205.</title>
        <authorList>
            <person name="Hosoyama A."/>
            <person name="Uohara A."/>
            <person name="Ohji S."/>
            <person name="Ichikawa N."/>
        </authorList>
    </citation>
    <scope>NUCLEOTIDE SEQUENCE [LARGE SCALE GENOMIC DNA]</scope>
    <source>
        <strain evidence="3 4">NBRC 16205</strain>
    </source>
</reference>
<protein>
    <recommendedName>
        <fullName evidence="2">SnoaL-like domain-containing protein</fullName>
    </recommendedName>
</protein>
<feature type="region of interest" description="Disordered" evidence="1">
    <location>
        <begin position="100"/>
        <end position="123"/>
    </location>
</feature>
<dbReference type="Proteomes" id="UP000321685">
    <property type="component" value="Unassembled WGS sequence"/>
</dbReference>
<evidence type="ECO:0000313" key="3">
    <source>
        <dbReference type="EMBL" id="GEL22090.1"/>
    </source>
</evidence>
<sequence length="386" mass="41668">MSPALDAVARFDDAFGRRDVDAVMAAMTDDCVFEDTGPPDGVRHVGQDAVRAAWEKLFASPGTFTTEEVFAAGDRVVARWRYEWADGRVRGVDVFTVREGRPGRGEAGLREGLRPPPRPSRTNGTVAQLNGATVPFVQNRGGAGAARGRHPSRTNGTVLQLNCVTVPFVQLRRRLDNFSCRWDGRRVHDVAVIDDPAAAEVALDPVRARLLAELSEPGSATTLAAKMGLTRQKVNYHLRALEQHGLVELVEERRRGNMTERVLRATAAGYVIAPTTLPALAPDPSREPDRLSARWLLAVAARVVREVGALLSGAAAEGKRVATFTVDGEVRFASAADRAAFAGELAEAVTALVARYHDDSAGRLHRVVLAVHPVPPAQEEPPDARP</sequence>
<proteinExistence type="predicted"/>
<dbReference type="InterPro" id="IPR037401">
    <property type="entry name" value="SnoaL-like"/>
</dbReference>
<feature type="compositionally biased region" description="Basic and acidic residues" evidence="1">
    <location>
        <begin position="100"/>
        <end position="113"/>
    </location>
</feature>
<dbReference type="Pfam" id="PF12680">
    <property type="entry name" value="SnoaL_2"/>
    <property type="match status" value="1"/>
</dbReference>
<evidence type="ECO:0000256" key="1">
    <source>
        <dbReference type="SAM" id="MobiDB-lite"/>
    </source>
</evidence>
<dbReference type="Pfam" id="PF12840">
    <property type="entry name" value="HTH_20"/>
    <property type="match status" value="1"/>
</dbReference>
<gene>
    <name evidence="3" type="ORF">PSU4_10440</name>
</gene>
<name>A0A511DBA8_9PSEU</name>
<evidence type="ECO:0000259" key="2">
    <source>
        <dbReference type="Pfam" id="PF12680"/>
    </source>
</evidence>
<dbReference type="SUPFAM" id="SSF46785">
    <property type="entry name" value="Winged helix' DNA-binding domain"/>
    <property type="match status" value="1"/>
</dbReference>
<dbReference type="Gene3D" id="3.10.450.50">
    <property type="match status" value="1"/>
</dbReference>
<dbReference type="CDD" id="cd00090">
    <property type="entry name" value="HTH_ARSR"/>
    <property type="match status" value="1"/>
</dbReference>
<organism evidence="3 4">
    <name type="scientific">Pseudonocardia sulfidoxydans NBRC 16205</name>
    <dbReference type="NCBI Taxonomy" id="1223511"/>
    <lineage>
        <taxon>Bacteria</taxon>
        <taxon>Bacillati</taxon>
        <taxon>Actinomycetota</taxon>
        <taxon>Actinomycetes</taxon>
        <taxon>Pseudonocardiales</taxon>
        <taxon>Pseudonocardiaceae</taxon>
        <taxon>Pseudonocardia</taxon>
    </lineage>
</organism>
<comment type="caution">
    <text evidence="3">The sequence shown here is derived from an EMBL/GenBank/DDBJ whole genome shotgun (WGS) entry which is preliminary data.</text>
</comment>
<feature type="domain" description="SnoaL-like" evidence="2">
    <location>
        <begin position="8"/>
        <end position="101"/>
    </location>
</feature>
<dbReference type="SUPFAM" id="SSF54427">
    <property type="entry name" value="NTF2-like"/>
    <property type="match status" value="1"/>
</dbReference>
<dbReference type="Gene3D" id="1.10.10.10">
    <property type="entry name" value="Winged helix-like DNA-binding domain superfamily/Winged helix DNA-binding domain"/>
    <property type="match status" value="1"/>
</dbReference>
<dbReference type="InterPro" id="IPR036390">
    <property type="entry name" value="WH_DNA-bd_sf"/>
</dbReference>
<keyword evidence="4" id="KW-1185">Reference proteome</keyword>
<evidence type="ECO:0000313" key="4">
    <source>
        <dbReference type="Proteomes" id="UP000321685"/>
    </source>
</evidence>
<accession>A0A511DBA8</accession>
<dbReference type="EMBL" id="BJVJ01000006">
    <property type="protein sequence ID" value="GEL22090.1"/>
    <property type="molecule type" value="Genomic_DNA"/>
</dbReference>
<dbReference type="AlphaFoldDB" id="A0A511DBA8"/>
<dbReference type="InterPro" id="IPR011991">
    <property type="entry name" value="ArsR-like_HTH"/>
</dbReference>